<feature type="transmembrane region" description="Helical" evidence="5">
    <location>
        <begin position="107"/>
        <end position="128"/>
    </location>
</feature>
<dbReference type="InterPro" id="IPR019109">
    <property type="entry name" value="MamF_MmsF"/>
</dbReference>
<dbReference type="PROSITE" id="PS50943">
    <property type="entry name" value="HTH_CROC1"/>
    <property type="match status" value="1"/>
</dbReference>
<dbReference type="InterPro" id="IPR001387">
    <property type="entry name" value="Cro/C1-type_HTH"/>
</dbReference>
<gene>
    <name evidence="7" type="ORF">IX38_20175</name>
</gene>
<dbReference type="Proteomes" id="UP000028703">
    <property type="component" value="Unassembled WGS sequence"/>
</dbReference>
<keyword evidence="4 5" id="KW-0472">Membrane</keyword>
<dbReference type="GO" id="GO:0003677">
    <property type="term" value="F:DNA binding"/>
    <property type="evidence" value="ECO:0007669"/>
    <property type="project" value="InterPro"/>
</dbReference>
<dbReference type="SUPFAM" id="SSF47413">
    <property type="entry name" value="lambda repressor-like DNA-binding domains"/>
    <property type="match status" value="1"/>
</dbReference>
<dbReference type="EMBL" id="JPRO01000024">
    <property type="protein sequence ID" value="KFE97592.1"/>
    <property type="molecule type" value="Genomic_DNA"/>
</dbReference>
<evidence type="ECO:0000256" key="5">
    <source>
        <dbReference type="SAM" id="Phobius"/>
    </source>
</evidence>
<dbReference type="AlphaFoldDB" id="A0A085YZH9"/>
<proteinExistence type="predicted"/>
<evidence type="ECO:0000256" key="1">
    <source>
        <dbReference type="ARBA" id="ARBA00004141"/>
    </source>
</evidence>
<keyword evidence="8" id="KW-1185">Reference proteome</keyword>
<organism evidence="7 8">
    <name type="scientific">Chryseobacterium luteum</name>
    <dbReference type="NCBI Taxonomy" id="421531"/>
    <lineage>
        <taxon>Bacteria</taxon>
        <taxon>Pseudomonadati</taxon>
        <taxon>Bacteroidota</taxon>
        <taxon>Flavobacteriia</taxon>
        <taxon>Flavobacteriales</taxon>
        <taxon>Weeksellaceae</taxon>
        <taxon>Chryseobacterium group</taxon>
        <taxon>Chryseobacterium</taxon>
    </lineage>
</organism>
<feature type="transmembrane region" description="Helical" evidence="5">
    <location>
        <begin position="73"/>
        <end position="95"/>
    </location>
</feature>
<reference evidence="7 8" key="1">
    <citation type="submission" date="2014-07" db="EMBL/GenBank/DDBJ databases">
        <title>Genome of Chryseobacterium luteum DSM 18605.</title>
        <authorList>
            <person name="Stropko S.J."/>
            <person name="Pipes S.E."/>
            <person name="Newman J.D."/>
        </authorList>
    </citation>
    <scope>NUCLEOTIDE SEQUENCE [LARGE SCALE GENOMIC DNA]</scope>
    <source>
        <strain evidence="7 8">DSM 18605</strain>
    </source>
</reference>
<feature type="transmembrane region" description="Helical" evidence="5">
    <location>
        <begin position="140"/>
        <end position="159"/>
    </location>
</feature>
<keyword evidence="3 5" id="KW-1133">Transmembrane helix</keyword>
<evidence type="ECO:0000256" key="2">
    <source>
        <dbReference type="ARBA" id="ARBA00022692"/>
    </source>
</evidence>
<keyword evidence="2 5" id="KW-0812">Transmembrane</keyword>
<evidence type="ECO:0000313" key="8">
    <source>
        <dbReference type="Proteomes" id="UP000028703"/>
    </source>
</evidence>
<dbReference type="CDD" id="cd00093">
    <property type="entry name" value="HTH_XRE"/>
    <property type="match status" value="1"/>
</dbReference>
<comment type="caution">
    <text evidence="7">The sequence shown here is derived from an EMBL/GenBank/DDBJ whole genome shotgun (WGS) entry which is preliminary data.</text>
</comment>
<dbReference type="SMART" id="SM00530">
    <property type="entry name" value="HTH_XRE"/>
    <property type="match status" value="1"/>
</dbReference>
<name>A0A085YZH9_9FLAO</name>
<dbReference type="Pfam" id="PF01381">
    <property type="entry name" value="HTH_3"/>
    <property type="match status" value="1"/>
</dbReference>
<dbReference type="eggNOG" id="COG1396">
    <property type="taxonomic scope" value="Bacteria"/>
</dbReference>
<evidence type="ECO:0000259" key="6">
    <source>
        <dbReference type="PROSITE" id="PS50943"/>
    </source>
</evidence>
<dbReference type="Gene3D" id="1.10.260.40">
    <property type="entry name" value="lambda repressor-like DNA-binding domains"/>
    <property type="match status" value="1"/>
</dbReference>
<dbReference type="Pfam" id="PF09685">
    <property type="entry name" value="MamF_MmsF"/>
    <property type="match status" value="1"/>
</dbReference>
<evidence type="ECO:0000313" key="7">
    <source>
        <dbReference type="EMBL" id="KFE97592.1"/>
    </source>
</evidence>
<sequence>MKSKVKILRERKNMTQAELAERSGLSLRTVQRIEAGTVPKGFTLKAIAGILETEPGNLISADEEKSSVDRAKLINLSALLGLIIPFGGVIFPLILTYKTKDPVNKELGKNIVSIQIILAVAVSILMIMSPFIQKAIPVKIPLFLVFLIAFLCVKLFVIIRNGSCLNSRGDLCIKLKDSFL</sequence>
<comment type="subcellular location">
    <subcellularLocation>
        <location evidence="1">Membrane</location>
        <topology evidence="1">Multi-pass membrane protein</topology>
    </subcellularLocation>
</comment>
<dbReference type="OrthoDB" id="1357763at2"/>
<evidence type="ECO:0000256" key="3">
    <source>
        <dbReference type="ARBA" id="ARBA00022989"/>
    </source>
</evidence>
<dbReference type="STRING" id="421531.IX38_20175"/>
<dbReference type="InterPro" id="IPR010982">
    <property type="entry name" value="Lambda_DNA-bd_dom_sf"/>
</dbReference>
<protein>
    <submittedName>
        <fullName evidence="7">XRE family transcriptional regulator</fullName>
    </submittedName>
</protein>
<dbReference type="RefSeq" id="WP_034707564.1">
    <property type="nucleotide sequence ID" value="NZ_JPRO01000024.1"/>
</dbReference>
<evidence type="ECO:0000256" key="4">
    <source>
        <dbReference type="ARBA" id="ARBA00023136"/>
    </source>
</evidence>
<feature type="domain" description="HTH cro/C1-type" evidence="6">
    <location>
        <begin position="5"/>
        <end position="58"/>
    </location>
</feature>
<accession>A0A085YZH9</accession>